<keyword evidence="3" id="KW-1185">Reference proteome</keyword>
<reference evidence="2 3" key="1">
    <citation type="submission" date="2020-03" db="EMBL/GenBank/DDBJ databases">
        <title>Draft Genome Sequence of Cudoniella acicularis.</title>
        <authorList>
            <person name="Buettner E."/>
            <person name="Kellner H."/>
        </authorList>
    </citation>
    <scope>NUCLEOTIDE SEQUENCE [LARGE SCALE GENOMIC DNA]</scope>
    <source>
        <strain evidence="2 3">DSM 108380</strain>
    </source>
</reference>
<gene>
    <name evidence="2" type="ORF">G7Y89_g12211</name>
</gene>
<dbReference type="GO" id="GO:0005634">
    <property type="term" value="C:nucleus"/>
    <property type="evidence" value="ECO:0007669"/>
    <property type="project" value="TreeGrafter"/>
</dbReference>
<feature type="domain" description="A-kinase anchor protein 7-like phosphoesterase" evidence="1">
    <location>
        <begin position="11"/>
        <end position="246"/>
    </location>
</feature>
<dbReference type="OrthoDB" id="277832at2759"/>
<dbReference type="GO" id="GO:0006355">
    <property type="term" value="P:regulation of DNA-templated transcription"/>
    <property type="evidence" value="ECO:0007669"/>
    <property type="project" value="TreeGrafter"/>
</dbReference>
<dbReference type="PANTHER" id="PTHR13360:SF1">
    <property type="entry name" value="ACTIVATING SIGNAL COINTEGRATOR 1 COMPLEX SUBUNIT 1"/>
    <property type="match status" value="1"/>
</dbReference>
<name>A0A8H4VZE0_9HELO</name>
<organism evidence="2 3">
    <name type="scientific">Cudoniella acicularis</name>
    <dbReference type="NCBI Taxonomy" id="354080"/>
    <lineage>
        <taxon>Eukaryota</taxon>
        <taxon>Fungi</taxon>
        <taxon>Dikarya</taxon>
        <taxon>Ascomycota</taxon>
        <taxon>Pezizomycotina</taxon>
        <taxon>Leotiomycetes</taxon>
        <taxon>Helotiales</taxon>
        <taxon>Tricladiaceae</taxon>
        <taxon>Cudoniella</taxon>
    </lineage>
</organism>
<dbReference type="AlphaFoldDB" id="A0A8H4VZE0"/>
<protein>
    <recommendedName>
        <fullName evidence="1">A-kinase anchor protein 7-like phosphoesterase domain-containing protein</fullName>
    </recommendedName>
</protein>
<dbReference type="InterPro" id="IPR019510">
    <property type="entry name" value="AKAP7-like_phosphoesterase"/>
</dbReference>
<proteinExistence type="predicted"/>
<evidence type="ECO:0000259" key="1">
    <source>
        <dbReference type="Pfam" id="PF10469"/>
    </source>
</evidence>
<dbReference type="PANTHER" id="PTHR13360">
    <property type="entry name" value="ACTIVATING SIGNAL COINTEGRATOR 1 COMPLEX SUBUNIT 1"/>
    <property type="match status" value="1"/>
</dbReference>
<sequence>MPPKPSPPRLTHFLCIPLVTPTSRSQLQASLTTFREKTTGTRTAQNPDGIPAAAIRPLGTLHLTLGVMSLLTPERVESALSLLKSLNLRELIPVSGLVGSAKSGENEEGRVSLKGKGVDDERTSLIMVTLRGLESMHTPSKTSILYAPPVDDLYLRSFCLKLREAFAAADLLVPDSRPLLLHATILNTVYVPGVRGKGSGHGKNKAKLTIDATEILEYYEDFEWMSNVKVEKVAICRMGAQKKEDGTEEYVVEGEALMP</sequence>
<dbReference type="GO" id="GO:0006307">
    <property type="term" value="P:DNA alkylation repair"/>
    <property type="evidence" value="ECO:0007669"/>
    <property type="project" value="InterPro"/>
</dbReference>
<dbReference type="Pfam" id="PF10469">
    <property type="entry name" value="AKAP7_NLS"/>
    <property type="match status" value="1"/>
</dbReference>
<dbReference type="EMBL" id="JAAMPI010001257">
    <property type="protein sequence ID" value="KAF4625950.1"/>
    <property type="molecule type" value="Genomic_DNA"/>
</dbReference>
<comment type="caution">
    <text evidence="2">The sequence shown here is derived from an EMBL/GenBank/DDBJ whole genome shotgun (WGS) entry which is preliminary data.</text>
</comment>
<evidence type="ECO:0000313" key="3">
    <source>
        <dbReference type="Proteomes" id="UP000566819"/>
    </source>
</evidence>
<dbReference type="InterPro" id="IPR009210">
    <property type="entry name" value="ASCC1"/>
</dbReference>
<evidence type="ECO:0000313" key="2">
    <source>
        <dbReference type="EMBL" id="KAF4625950.1"/>
    </source>
</evidence>
<dbReference type="Gene3D" id="3.90.1140.10">
    <property type="entry name" value="Cyclic phosphodiesterase"/>
    <property type="match status" value="1"/>
</dbReference>
<dbReference type="Proteomes" id="UP000566819">
    <property type="component" value="Unassembled WGS sequence"/>
</dbReference>
<accession>A0A8H4VZE0</accession>